<feature type="transmembrane region" description="Helical" evidence="1">
    <location>
        <begin position="6"/>
        <end position="27"/>
    </location>
</feature>
<evidence type="ECO:0000313" key="3">
    <source>
        <dbReference type="Proteomes" id="UP000830198"/>
    </source>
</evidence>
<dbReference type="RefSeq" id="WP_247814382.1">
    <property type="nucleotide sequence ID" value="NZ_CP095855.1"/>
</dbReference>
<sequence length="499" mass="56627">MNNVQVIEILGVISIIGLQVTVFVTTLRRIRTFEQIFPSHEEFEVINVGLARRLFQLHPAEVLKNIGEYINRSNEEEEELLYVDLVLKKDKGNHVTEKILTNINTYLLRNRGVAADFHLIKDMVERNVAVVENDIQQAASLPLYLGLLGTFMGIVLGLIQISGNSLAGDPASAGMAIHLLLGGVKIAMVASFAGLLCTLATNSLFFKRAKRKVEDSRNEFYTFIQTDLMPLLNQNINSTLYSLQNNLHKFNDEFKSNVYQLSSAMGQHVQTIQSQERILDTLNRMDVVNFANANVVILQELQTSIGQFKAFNEYVTNISELVGSARTFAEKMGQVMTRTEELHVLGDNIVGVFTQNNELMRFLQQHYSSLDDSHQLITKAVNGVGNTLDGSLQLLKEFTQERIMEIQQLTLKEIDQIKNDYYEKWKHLEKLGQLEKMNEHLQVLKSQGSNHMSMFNGFNEQFTRMIAELHLIKNISESSISVRITRSFTKLLGKKTIAR</sequence>
<feature type="transmembrane region" description="Helical" evidence="1">
    <location>
        <begin position="175"/>
        <end position="201"/>
    </location>
</feature>
<dbReference type="Proteomes" id="UP000830198">
    <property type="component" value="Chromosome"/>
</dbReference>
<feature type="transmembrane region" description="Helical" evidence="1">
    <location>
        <begin position="143"/>
        <end position="163"/>
    </location>
</feature>
<keyword evidence="3" id="KW-1185">Reference proteome</keyword>
<accession>A0ABY4I8P1</accession>
<gene>
    <name evidence="2" type="ORF">MYF79_13340</name>
</gene>
<evidence type="ECO:0000313" key="2">
    <source>
        <dbReference type="EMBL" id="UPK72272.1"/>
    </source>
</evidence>
<dbReference type="EMBL" id="CP095855">
    <property type="protein sequence ID" value="UPK72272.1"/>
    <property type="molecule type" value="Genomic_DNA"/>
</dbReference>
<proteinExistence type="predicted"/>
<keyword evidence="1" id="KW-0472">Membrane</keyword>
<reference evidence="2 3" key="1">
    <citation type="submission" date="2022-04" db="EMBL/GenBank/DDBJ databases">
        <title>The arsenic-methylating capacity of Chitinophaga filiformis YT5 during chitin decomposition.</title>
        <authorList>
            <person name="Chen G."/>
            <person name="Liang Y."/>
        </authorList>
    </citation>
    <scope>NUCLEOTIDE SEQUENCE [LARGE SCALE GENOMIC DNA]</scope>
    <source>
        <strain evidence="2 3">YT5</strain>
    </source>
</reference>
<organism evidence="2 3">
    <name type="scientific">Chitinophaga filiformis</name>
    <name type="common">Myxococcus filiformis</name>
    <name type="synonym">Flexibacter filiformis</name>
    <dbReference type="NCBI Taxonomy" id="104663"/>
    <lineage>
        <taxon>Bacteria</taxon>
        <taxon>Pseudomonadati</taxon>
        <taxon>Bacteroidota</taxon>
        <taxon>Chitinophagia</taxon>
        <taxon>Chitinophagales</taxon>
        <taxon>Chitinophagaceae</taxon>
        <taxon>Chitinophaga</taxon>
    </lineage>
</organism>
<evidence type="ECO:0000256" key="1">
    <source>
        <dbReference type="SAM" id="Phobius"/>
    </source>
</evidence>
<keyword evidence="1" id="KW-0812">Transmembrane</keyword>
<keyword evidence="1" id="KW-1133">Transmembrane helix</keyword>
<name>A0ABY4I8P1_CHIFI</name>
<protein>
    <submittedName>
        <fullName evidence="2">MotA/TolQ/ExbB proton channel family protein</fullName>
    </submittedName>
</protein>